<organism evidence="9 11">
    <name type="scientific">Clostridium chromiireducens</name>
    <dbReference type="NCBI Taxonomy" id="225345"/>
    <lineage>
        <taxon>Bacteria</taxon>
        <taxon>Bacillati</taxon>
        <taxon>Bacillota</taxon>
        <taxon>Clostridia</taxon>
        <taxon>Eubacteriales</taxon>
        <taxon>Clostridiaceae</taxon>
        <taxon>Clostridium</taxon>
    </lineage>
</organism>
<sequence length="413" mass="46514">METDEYRLNNIVRGIITSLFTLFVFGLVFFSNVTYVSAKTFSEKSAKDYTLSLQEKEGIKEQITGAEISLKYDSTVPEGISYDENLLNERINKLQCFDTSKVIRSQNAKLVYENNSFVICKEIYGNSINRSALYENIVKAINNRETEINLEELKCYEEPKFVTTSSEIVSAKETLNRYISANITYNFAGQTRTLDGLAIKDWIIIGEDYEVSLYEPLVRKYVDSLADAYTSLLGTSIKVSGGYDGNNHSWIINREAETSALIENIKNGQTIEKHPIYAQTSAASYFRNVGGTFVEIDMTKQHLWYYKDGYLVVEGDVVTGNANAGHSTPAGVYRLYYKQKDTVLRGEDYAAPVSFWMPFNGNIGLHDANWRSEFGGEIYKTDGSHGCVNAPYYVAKTVYNNINSGVAVICYNS</sequence>
<dbReference type="GO" id="GO:0071555">
    <property type="term" value="P:cell wall organization"/>
    <property type="evidence" value="ECO:0007669"/>
    <property type="project" value="UniProtKB-UniRule"/>
</dbReference>
<evidence type="ECO:0000313" key="12">
    <source>
        <dbReference type="Proteomes" id="UP000265930"/>
    </source>
</evidence>
<comment type="caution">
    <text evidence="9">The sequence shown here is derived from an EMBL/GenBank/DDBJ whole genome shotgun (WGS) entry which is preliminary data.</text>
</comment>
<dbReference type="InterPro" id="IPR022029">
    <property type="entry name" value="YoaR-like_PG-bd"/>
</dbReference>
<dbReference type="InterPro" id="IPR050979">
    <property type="entry name" value="LD-transpeptidase"/>
</dbReference>
<keyword evidence="7" id="KW-0812">Transmembrane</keyword>
<evidence type="ECO:0000256" key="4">
    <source>
        <dbReference type="ARBA" id="ARBA00022984"/>
    </source>
</evidence>
<dbReference type="STRING" id="225345.CLCHR_12890"/>
<keyword evidence="4 6" id="KW-0573">Peptidoglycan synthesis</keyword>
<dbReference type="GO" id="GO:0005576">
    <property type="term" value="C:extracellular region"/>
    <property type="evidence" value="ECO:0007669"/>
    <property type="project" value="TreeGrafter"/>
</dbReference>
<dbReference type="Proteomes" id="UP000191056">
    <property type="component" value="Unassembled WGS sequence"/>
</dbReference>
<gene>
    <name evidence="9" type="ORF">CLCHR_12890</name>
    <name evidence="10" type="ORF">D2A34_24325</name>
</gene>
<dbReference type="PROSITE" id="PS52029">
    <property type="entry name" value="LD_TPASE"/>
    <property type="match status" value="1"/>
</dbReference>
<feature type="transmembrane region" description="Helical" evidence="7">
    <location>
        <begin position="12"/>
        <end position="35"/>
    </location>
</feature>
<dbReference type="GO" id="GO:0016740">
    <property type="term" value="F:transferase activity"/>
    <property type="evidence" value="ECO:0007669"/>
    <property type="project" value="UniProtKB-KW"/>
</dbReference>
<dbReference type="CDD" id="cd16913">
    <property type="entry name" value="YkuD_like"/>
    <property type="match status" value="1"/>
</dbReference>
<feature type="active site" description="Proton donor/acceptor" evidence="6">
    <location>
        <position position="366"/>
    </location>
</feature>
<evidence type="ECO:0000256" key="3">
    <source>
        <dbReference type="ARBA" id="ARBA00022960"/>
    </source>
</evidence>
<evidence type="ECO:0000256" key="1">
    <source>
        <dbReference type="ARBA" id="ARBA00004752"/>
    </source>
</evidence>
<dbReference type="Proteomes" id="UP000265930">
    <property type="component" value="Unassembled WGS sequence"/>
</dbReference>
<feature type="active site" description="Nucleophile" evidence="6">
    <location>
        <position position="387"/>
    </location>
</feature>
<evidence type="ECO:0000259" key="8">
    <source>
        <dbReference type="PROSITE" id="PS52029"/>
    </source>
</evidence>
<keyword evidence="7" id="KW-0472">Membrane</keyword>
<accession>A0A1V4IW97</accession>
<dbReference type="Pfam" id="PF12229">
    <property type="entry name" value="PG_binding_4"/>
    <property type="match status" value="1"/>
</dbReference>
<protein>
    <recommendedName>
        <fullName evidence="8">L,D-TPase catalytic domain-containing protein</fullName>
    </recommendedName>
</protein>
<dbReference type="InterPro" id="IPR038054">
    <property type="entry name" value="LD_TPept-like_central_sf"/>
</dbReference>
<dbReference type="OrthoDB" id="3176960at2"/>
<evidence type="ECO:0000256" key="6">
    <source>
        <dbReference type="PROSITE-ProRule" id="PRU01373"/>
    </source>
</evidence>
<dbReference type="RefSeq" id="WP_079438872.1">
    <property type="nucleotide sequence ID" value="NZ_MZGT01000013.1"/>
</dbReference>
<dbReference type="SUPFAM" id="SSF141523">
    <property type="entry name" value="L,D-transpeptidase catalytic domain-like"/>
    <property type="match status" value="1"/>
</dbReference>
<dbReference type="PANTHER" id="PTHR30582">
    <property type="entry name" value="L,D-TRANSPEPTIDASE"/>
    <property type="match status" value="1"/>
</dbReference>
<keyword evidence="2" id="KW-0808">Transferase</keyword>
<dbReference type="GO" id="GO:0008360">
    <property type="term" value="P:regulation of cell shape"/>
    <property type="evidence" value="ECO:0007669"/>
    <property type="project" value="UniProtKB-UniRule"/>
</dbReference>
<evidence type="ECO:0000256" key="2">
    <source>
        <dbReference type="ARBA" id="ARBA00022679"/>
    </source>
</evidence>
<evidence type="ECO:0000256" key="5">
    <source>
        <dbReference type="ARBA" id="ARBA00023316"/>
    </source>
</evidence>
<keyword evidence="5 6" id="KW-0961">Cell wall biogenesis/degradation</keyword>
<dbReference type="InterPro" id="IPR005490">
    <property type="entry name" value="LD_TPept_cat_dom"/>
</dbReference>
<name>A0A1V4IW97_9CLOT</name>
<dbReference type="UniPathway" id="UPA00219"/>
<dbReference type="InterPro" id="IPR038063">
    <property type="entry name" value="Transpep_catalytic_dom"/>
</dbReference>
<evidence type="ECO:0000313" key="10">
    <source>
        <dbReference type="EMBL" id="RII32349.1"/>
    </source>
</evidence>
<keyword evidence="3 6" id="KW-0133">Cell shape</keyword>
<proteinExistence type="predicted"/>
<dbReference type="EMBL" id="MZGT01000013">
    <property type="protein sequence ID" value="OPJ64318.1"/>
    <property type="molecule type" value="Genomic_DNA"/>
</dbReference>
<dbReference type="Gene3D" id="3.10.20.800">
    <property type="match status" value="1"/>
</dbReference>
<dbReference type="Pfam" id="PF03734">
    <property type="entry name" value="YkuD"/>
    <property type="match status" value="1"/>
</dbReference>
<keyword evidence="11" id="KW-1185">Reference proteome</keyword>
<dbReference type="Gene3D" id="2.40.440.10">
    <property type="entry name" value="L,D-transpeptidase catalytic domain-like"/>
    <property type="match status" value="1"/>
</dbReference>
<evidence type="ECO:0000313" key="9">
    <source>
        <dbReference type="EMBL" id="OPJ64318.1"/>
    </source>
</evidence>
<dbReference type="GO" id="GO:0018104">
    <property type="term" value="P:peptidoglycan-protein cross-linking"/>
    <property type="evidence" value="ECO:0007669"/>
    <property type="project" value="TreeGrafter"/>
</dbReference>
<feature type="domain" description="L,D-TPase catalytic" evidence="8">
    <location>
        <begin position="292"/>
        <end position="411"/>
    </location>
</feature>
<dbReference type="GO" id="GO:0071972">
    <property type="term" value="F:peptidoglycan L,D-transpeptidase activity"/>
    <property type="evidence" value="ECO:0007669"/>
    <property type="project" value="TreeGrafter"/>
</dbReference>
<reference evidence="10 12" key="2">
    <citation type="submission" date="2018-08" db="EMBL/GenBank/DDBJ databases">
        <title>Genome of Clostridium chromiireducens C1, DSM12136.</title>
        <authorList>
            <person name="Xing M."/>
            <person name="Wei Y."/>
            <person name="Ang E.L."/>
            <person name="Zhao H."/>
            <person name="Zhang Y."/>
        </authorList>
    </citation>
    <scope>NUCLEOTIDE SEQUENCE [LARGE SCALE GENOMIC DNA]</scope>
    <source>
        <strain evidence="10 12">C1</strain>
    </source>
</reference>
<dbReference type="PANTHER" id="PTHR30582:SF33">
    <property type="entry name" value="EXPORTED PROTEIN"/>
    <property type="match status" value="1"/>
</dbReference>
<comment type="pathway">
    <text evidence="1 6">Cell wall biogenesis; peptidoglycan biosynthesis.</text>
</comment>
<dbReference type="AlphaFoldDB" id="A0A1V4IW97"/>
<reference evidence="9 11" key="1">
    <citation type="submission" date="2017-03" db="EMBL/GenBank/DDBJ databases">
        <title>Genome sequence of Clostridium chromiireducens DSM 23318.</title>
        <authorList>
            <person name="Poehlein A."/>
            <person name="Daniel R."/>
        </authorList>
    </citation>
    <scope>NUCLEOTIDE SEQUENCE [LARGE SCALE GENOMIC DNA]</scope>
    <source>
        <strain evidence="9 11">DSM 23318</strain>
    </source>
</reference>
<dbReference type="EMBL" id="QXDJ01000008">
    <property type="protein sequence ID" value="RII32349.1"/>
    <property type="molecule type" value="Genomic_DNA"/>
</dbReference>
<keyword evidence="7" id="KW-1133">Transmembrane helix</keyword>
<dbReference type="SUPFAM" id="SSF143985">
    <property type="entry name" value="L,D-transpeptidase pre-catalytic domain-like"/>
    <property type="match status" value="1"/>
</dbReference>
<evidence type="ECO:0000313" key="11">
    <source>
        <dbReference type="Proteomes" id="UP000191056"/>
    </source>
</evidence>
<evidence type="ECO:0000256" key="7">
    <source>
        <dbReference type="SAM" id="Phobius"/>
    </source>
</evidence>